<reference evidence="2" key="2">
    <citation type="submission" date="2013-10" db="EMBL/GenBank/DDBJ databases">
        <authorList>
            <person name="Aslett M."/>
        </authorList>
    </citation>
    <scope>NUCLEOTIDE SEQUENCE</scope>
    <source>
        <strain evidence="2">Houghton</strain>
    </source>
</reference>
<feature type="compositionally biased region" description="Basic and acidic residues" evidence="1">
    <location>
        <begin position="106"/>
        <end position="129"/>
    </location>
</feature>
<dbReference type="GeneID" id="25273094"/>
<protein>
    <submittedName>
        <fullName evidence="2">Uncharacterized protein</fullName>
    </submittedName>
</protein>
<accession>U6H0D6</accession>
<feature type="region of interest" description="Disordered" evidence="1">
    <location>
        <begin position="81"/>
        <end position="147"/>
    </location>
</feature>
<reference evidence="2" key="1">
    <citation type="submission" date="2013-10" db="EMBL/GenBank/DDBJ databases">
        <title>Genomic analysis of the causative agents of coccidiosis in chickens.</title>
        <authorList>
            <person name="Reid A.J."/>
            <person name="Blake D."/>
            <person name="Billington K."/>
            <person name="Browne H."/>
            <person name="Dunn M."/>
            <person name="Hung S."/>
            <person name="Kawahara F."/>
            <person name="Miranda-Saavedra D."/>
            <person name="Mourier T."/>
            <person name="Nagra H."/>
            <person name="Otto T.D."/>
            <person name="Rawlings N."/>
            <person name="Sanchez A."/>
            <person name="Sanders M."/>
            <person name="Subramaniam C."/>
            <person name="Tay Y."/>
            <person name="Dear P."/>
            <person name="Doerig C."/>
            <person name="Gruber A."/>
            <person name="Parkinson J."/>
            <person name="Shirley M."/>
            <person name="Wan K.L."/>
            <person name="Berriman M."/>
            <person name="Tomley F."/>
            <person name="Pain A."/>
        </authorList>
    </citation>
    <scope>NUCLEOTIDE SEQUENCE</scope>
    <source>
        <strain evidence="2">Houghton</strain>
    </source>
</reference>
<evidence type="ECO:0000313" key="2">
    <source>
        <dbReference type="EMBL" id="CDI84224.1"/>
    </source>
</evidence>
<dbReference type="Proteomes" id="UP000018050">
    <property type="component" value="Unassembled WGS sequence"/>
</dbReference>
<sequence>MRGRIVSVIGERVPLELLTHRPLSPAQLAEIQVLLSSRSIANFAFTFCHLVYWVAFGQTQRDASQDSKDDGALGTKDCVECEETDKNSPPNYSNNRTGVVGTPQPRVREDVSKEQRDLNQGHESLKKENSPFTPEEPYLPSQVDPKAPENIFKEELMRLRGAEGSTTSLVGGGLSQVVRRYGVLQHPSEAEPIGEAPALESCEELLVPLNTCRKRLKVLAAAEAAYQEVMEKIKNSFGSIGISLICPLSVLAVKEAVAWALREHLPKLLGQKALQLELADRINALFAQLFDPQGYFSRFPAIDAHPVTQQLQKKLEKYQANCPKPPASTAECFYTLCTPLDLRECTQQIETEVKHLESEVNKQPSFLHLKHESRPGPVVGEVVPEDEDPQHKLLRLQKAQQELLNRLNPKAFDPISNWNCPALWATSPEDLP</sequence>
<proteinExistence type="predicted"/>
<gene>
    <name evidence="2" type="ORF">EAH_00050240</name>
</gene>
<dbReference type="AlphaFoldDB" id="U6H0D6"/>
<dbReference type="VEuPathDB" id="ToxoDB:EAH_00050240"/>
<keyword evidence="3" id="KW-1185">Reference proteome</keyword>
<dbReference type="EMBL" id="HG673625">
    <property type="protein sequence ID" value="CDI84224.1"/>
    <property type="molecule type" value="Genomic_DNA"/>
</dbReference>
<dbReference type="OrthoDB" id="347695at2759"/>
<dbReference type="RefSeq" id="XP_013246753.1">
    <property type="nucleotide sequence ID" value="XM_013391299.1"/>
</dbReference>
<evidence type="ECO:0000313" key="3">
    <source>
        <dbReference type="Proteomes" id="UP000018050"/>
    </source>
</evidence>
<feature type="compositionally biased region" description="Polar residues" evidence="1">
    <location>
        <begin position="87"/>
        <end position="97"/>
    </location>
</feature>
<name>U6H0D6_EIMAC</name>
<evidence type="ECO:0000256" key="1">
    <source>
        <dbReference type="SAM" id="MobiDB-lite"/>
    </source>
</evidence>
<organism evidence="2 3">
    <name type="scientific">Eimeria acervulina</name>
    <name type="common">Coccidian parasite</name>
    <dbReference type="NCBI Taxonomy" id="5801"/>
    <lineage>
        <taxon>Eukaryota</taxon>
        <taxon>Sar</taxon>
        <taxon>Alveolata</taxon>
        <taxon>Apicomplexa</taxon>
        <taxon>Conoidasida</taxon>
        <taxon>Coccidia</taxon>
        <taxon>Eucoccidiorida</taxon>
        <taxon>Eimeriorina</taxon>
        <taxon>Eimeriidae</taxon>
        <taxon>Eimeria</taxon>
    </lineage>
</organism>